<dbReference type="EMBL" id="CP144542">
    <property type="protein sequence ID" value="WVW82574.1"/>
    <property type="molecule type" value="Genomic_DNA"/>
</dbReference>
<reference evidence="2" key="3">
    <citation type="submission" date="2014-01" db="EMBL/GenBank/DDBJ databases">
        <title>Evolution of pathogenesis and genome organization in the Tremellales.</title>
        <authorList>
            <person name="Cuomo C."/>
            <person name="Litvintseva A."/>
            <person name="Heitman J."/>
            <person name="Chen Y."/>
            <person name="Sun S."/>
            <person name="Springer D."/>
            <person name="Dromer F."/>
            <person name="Young S."/>
            <person name="Zeng Q."/>
            <person name="Chapman S."/>
            <person name="Gujja S."/>
            <person name="Saif S."/>
            <person name="Birren B."/>
        </authorList>
    </citation>
    <scope>NUCLEOTIDE SEQUENCE</scope>
    <source>
        <strain evidence="2">CBS 10118</strain>
    </source>
</reference>
<name>A0A1B9GBN5_9TREE</name>
<dbReference type="Proteomes" id="UP000092730">
    <property type="component" value="Chromosome 2"/>
</dbReference>
<proteinExistence type="predicted"/>
<reference evidence="2" key="1">
    <citation type="submission" date="2013-07" db="EMBL/GenBank/DDBJ databases">
        <title>The Genome Sequence of Cryptococcus bestiolae CBS10118.</title>
        <authorList>
            <consortium name="The Broad Institute Genome Sequencing Platform"/>
            <person name="Cuomo C."/>
            <person name="Litvintseva A."/>
            <person name="Chen Y."/>
            <person name="Heitman J."/>
            <person name="Sun S."/>
            <person name="Springer D."/>
            <person name="Dromer F."/>
            <person name="Young S.K."/>
            <person name="Zeng Q."/>
            <person name="Gargeya S."/>
            <person name="Fitzgerald M."/>
            <person name="Abouelleil A."/>
            <person name="Alvarado L."/>
            <person name="Berlin A.M."/>
            <person name="Chapman S.B."/>
            <person name="Dewar J."/>
            <person name="Goldberg J."/>
            <person name="Griggs A."/>
            <person name="Gujja S."/>
            <person name="Hansen M."/>
            <person name="Howarth C."/>
            <person name="Imamovic A."/>
            <person name="Larimer J."/>
            <person name="McCowan C."/>
            <person name="Murphy C."/>
            <person name="Pearson M."/>
            <person name="Priest M."/>
            <person name="Roberts A."/>
            <person name="Saif S."/>
            <person name="Shea T."/>
            <person name="Sykes S."/>
            <person name="Wortman J."/>
            <person name="Nusbaum C."/>
            <person name="Birren B."/>
        </authorList>
    </citation>
    <scope>NUCLEOTIDE SEQUENCE [LARGE SCALE GENOMIC DNA]</scope>
    <source>
        <strain evidence="2">CBS 10118</strain>
    </source>
</reference>
<gene>
    <name evidence="2" type="ORF">I302_03291</name>
    <name evidence="3" type="ORF">I302_104585</name>
</gene>
<keyword evidence="1" id="KW-0472">Membrane</keyword>
<reference evidence="3" key="2">
    <citation type="submission" date="2013-07" db="EMBL/GenBank/DDBJ databases">
        <authorList>
            <consortium name="The Broad Institute Genome Sequencing Platform"/>
            <person name="Cuomo C."/>
            <person name="Litvintseva A."/>
            <person name="Chen Y."/>
            <person name="Heitman J."/>
            <person name="Sun S."/>
            <person name="Springer D."/>
            <person name="Dromer F."/>
            <person name="Young S.K."/>
            <person name="Zeng Q."/>
            <person name="Gargeya S."/>
            <person name="Fitzgerald M."/>
            <person name="Abouelleil A."/>
            <person name="Alvarado L."/>
            <person name="Berlin A.M."/>
            <person name="Chapman S.B."/>
            <person name="Dewar J."/>
            <person name="Goldberg J."/>
            <person name="Griggs A."/>
            <person name="Gujja S."/>
            <person name="Hansen M."/>
            <person name="Howarth C."/>
            <person name="Imamovic A."/>
            <person name="Larimer J."/>
            <person name="McCowan C."/>
            <person name="Murphy C."/>
            <person name="Pearson M."/>
            <person name="Priest M."/>
            <person name="Roberts A."/>
            <person name="Saif S."/>
            <person name="Shea T."/>
            <person name="Sykes S."/>
            <person name="Wortman J."/>
            <person name="Nusbaum C."/>
            <person name="Birren B."/>
        </authorList>
    </citation>
    <scope>NUCLEOTIDE SEQUENCE</scope>
    <source>
        <strain evidence="3">CBS 10118</strain>
    </source>
</reference>
<accession>A0A1B9GBN5</accession>
<evidence type="ECO:0000313" key="4">
    <source>
        <dbReference type="Proteomes" id="UP000092730"/>
    </source>
</evidence>
<dbReference type="RefSeq" id="XP_019049502.1">
    <property type="nucleotide sequence ID" value="XM_019189940.1"/>
</dbReference>
<sequence>MDPSTTTRGTDTEQGTELPAYTATATNTSTNTVSPATQRRAGRYGLKVLTGLTFVAAGSLVANVVLGVLNTTYKGESIHDRAQRFACEEANSILRERTAELEESIRSYRSDLGETSTATSEFPAITSGDIASAASPDTPTVMVTITTDLSGDGQMTGEPNIVVTPSAQLR</sequence>
<organism evidence="2">
    <name type="scientific">Kwoniella bestiolae CBS 10118</name>
    <dbReference type="NCBI Taxonomy" id="1296100"/>
    <lineage>
        <taxon>Eukaryota</taxon>
        <taxon>Fungi</taxon>
        <taxon>Dikarya</taxon>
        <taxon>Basidiomycota</taxon>
        <taxon>Agaricomycotina</taxon>
        <taxon>Tremellomycetes</taxon>
        <taxon>Tremellales</taxon>
        <taxon>Cryptococcaceae</taxon>
        <taxon>Kwoniella</taxon>
    </lineage>
</organism>
<feature type="transmembrane region" description="Helical" evidence="1">
    <location>
        <begin position="48"/>
        <end position="69"/>
    </location>
</feature>
<dbReference type="VEuPathDB" id="FungiDB:I302_03291"/>
<dbReference type="KEGG" id="kbi:30207690"/>
<evidence type="ECO:0000313" key="3">
    <source>
        <dbReference type="EMBL" id="WVW82574.1"/>
    </source>
</evidence>
<keyword evidence="1" id="KW-1133">Transmembrane helix</keyword>
<keyword evidence="4" id="KW-1185">Reference proteome</keyword>
<dbReference type="GeneID" id="30207690"/>
<keyword evidence="1" id="KW-0812">Transmembrane</keyword>
<reference evidence="3" key="4">
    <citation type="submission" date="2024-02" db="EMBL/GenBank/DDBJ databases">
        <title>Comparative genomics of Cryptococcus and Kwoniella reveals pathogenesis evolution and contrasting modes of karyotype evolution via chromosome fusion or intercentromeric recombination.</title>
        <authorList>
            <person name="Coelho M.A."/>
            <person name="David-Palma M."/>
            <person name="Shea T."/>
            <person name="Bowers K."/>
            <person name="McGinley-Smith S."/>
            <person name="Mohammad A.W."/>
            <person name="Gnirke A."/>
            <person name="Yurkov A.M."/>
            <person name="Nowrousian M."/>
            <person name="Sun S."/>
            <person name="Cuomo C.A."/>
            <person name="Heitman J."/>
        </authorList>
    </citation>
    <scope>NUCLEOTIDE SEQUENCE</scope>
    <source>
        <strain evidence="3">CBS 10118</strain>
    </source>
</reference>
<evidence type="ECO:0000313" key="2">
    <source>
        <dbReference type="EMBL" id="OCF28432.1"/>
    </source>
</evidence>
<dbReference type="AlphaFoldDB" id="A0A1B9GBN5"/>
<dbReference type="EMBL" id="KI894019">
    <property type="protein sequence ID" value="OCF28432.1"/>
    <property type="molecule type" value="Genomic_DNA"/>
</dbReference>
<evidence type="ECO:0000256" key="1">
    <source>
        <dbReference type="SAM" id="Phobius"/>
    </source>
</evidence>
<protein>
    <submittedName>
        <fullName evidence="2">Uncharacterized protein</fullName>
    </submittedName>
</protein>